<dbReference type="Proteomes" id="UP000536711">
    <property type="component" value="Unassembled WGS sequence"/>
</dbReference>
<reference evidence="5 6" key="1">
    <citation type="submission" date="2020-01" db="EMBL/GenBank/DDBJ databases">
        <title>Identification and distribution of gene clusters putatively required for synthesis of sphingolipid metabolism inhibitors in phylogenetically diverse species of the filamentous fungus Fusarium.</title>
        <authorList>
            <person name="Kim H.-S."/>
            <person name="Busman M."/>
            <person name="Brown D.W."/>
            <person name="Divon H."/>
            <person name="Uhlig S."/>
            <person name="Proctor R.H."/>
        </authorList>
    </citation>
    <scope>NUCLEOTIDE SEQUENCE [LARGE SCALE GENOMIC DNA]</scope>
    <source>
        <strain evidence="5 6">NRRL 13308</strain>
    </source>
</reference>
<keyword evidence="2" id="KW-0472">Membrane</keyword>
<dbReference type="InterPro" id="IPR029526">
    <property type="entry name" value="PGBD"/>
</dbReference>
<keyword evidence="2" id="KW-0812">Transmembrane</keyword>
<dbReference type="Pfam" id="PF13843">
    <property type="entry name" value="DDE_Tnp_1_7"/>
    <property type="match status" value="1"/>
</dbReference>
<feature type="transmembrane region" description="Helical" evidence="2">
    <location>
        <begin position="155"/>
        <end position="176"/>
    </location>
</feature>
<comment type="caution">
    <text evidence="5">The sequence shown here is derived from an EMBL/GenBank/DDBJ whole genome shotgun (WGS) entry which is preliminary data.</text>
</comment>
<feature type="domain" description="DUF7703" evidence="4">
    <location>
        <begin position="24"/>
        <end position="250"/>
    </location>
</feature>
<dbReference type="PANTHER" id="PTHR37013">
    <property type="entry name" value="INTEGRAL MEMBRANE PROTEIN (AFU_ORTHOLOGUE AFUA_1G05950)-RELATED"/>
    <property type="match status" value="1"/>
</dbReference>
<keyword evidence="2" id="KW-1133">Transmembrane helix</keyword>
<feature type="region of interest" description="Disordered" evidence="1">
    <location>
        <begin position="890"/>
        <end position="910"/>
    </location>
</feature>
<proteinExistence type="predicted"/>
<feature type="transmembrane region" description="Helical" evidence="2">
    <location>
        <begin position="46"/>
        <end position="64"/>
    </location>
</feature>
<organism evidence="5 6">
    <name type="scientific">Fusarium acutatum</name>
    <dbReference type="NCBI Taxonomy" id="78861"/>
    <lineage>
        <taxon>Eukaryota</taxon>
        <taxon>Fungi</taxon>
        <taxon>Dikarya</taxon>
        <taxon>Ascomycota</taxon>
        <taxon>Pezizomycotina</taxon>
        <taxon>Sordariomycetes</taxon>
        <taxon>Hypocreomycetidae</taxon>
        <taxon>Hypocreales</taxon>
        <taxon>Nectriaceae</taxon>
        <taxon>Fusarium</taxon>
        <taxon>Fusarium fujikuroi species complex</taxon>
    </lineage>
</organism>
<evidence type="ECO:0000313" key="5">
    <source>
        <dbReference type="EMBL" id="KAF4417548.1"/>
    </source>
</evidence>
<evidence type="ECO:0000259" key="3">
    <source>
        <dbReference type="Pfam" id="PF13843"/>
    </source>
</evidence>
<accession>A0A8H4NF47</accession>
<feature type="transmembrane region" description="Helical" evidence="2">
    <location>
        <begin position="14"/>
        <end position="34"/>
    </location>
</feature>
<dbReference type="Pfam" id="PF24802">
    <property type="entry name" value="DUF7703"/>
    <property type="match status" value="1"/>
</dbReference>
<evidence type="ECO:0000256" key="1">
    <source>
        <dbReference type="SAM" id="MobiDB-lite"/>
    </source>
</evidence>
<evidence type="ECO:0000259" key="4">
    <source>
        <dbReference type="Pfam" id="PF24802"/>
    </source>
</evidence>
<keyword evidence="6" id="KW-1185">Reference proteome</keyword>
<name>A0A8H4NF47_9HYPO</name>
<protein>
    <submittedName>
        <fullName evidence="5">Ac transposable element-derived 4</fullName>
    </submittedName>
</protein>
<evidence type="ECO:0000313" key="6">
    <source>
        <dbReference type="Proteomes" id="UP000536711"/>
    </source>
</evidence>
<dbReference type="AlphaFoldDB" id="A0A8H4NF47"/>
<dbReference type="EMBL" id="JAADJF010000430">
    <property type="protein sequence ID" value="KAF4417548.1"/>
    <property type="molecule type" value="Genomic_DNA"/>
</dbReference>
<feature type="transmembrane region" description="Helical" evidence="2">
    <location>
        <begin position="111"/>
        <end position="135"/>
    </location>
</feature>
<feature type="domain" description="PiggyBac transposable element-derived protein" evidence="3">
    <location>
        <begin position="390"/>
        <end position="807"/>
    </location>
</feature>
<gene>
    <name evidence="5" type="ORF">FACUT_12144</name>
</gene>
<sequence length="943" mass="107424">MGYSGGDDQRSPSITIPIAVCMGISLYNVIELNVLILTTFKTRKSLYFWSFLAATNGIAPHTIGFLLKNLVFSDNFVLYITLISVGWVLMVTGQSLVLYSRLHLIFWNQFVMKLVLAMITTNAVVLHIPIIILMYGANSSDKNPWVHPYQIYEKIQVTVFFFQELIISAIYIKACSSFFGTEGLLYRKGVRRMRRHLLFVNVVIILLDIPILVLEFADFYDFQTAYKAIVYSIKLKLEFNLLNRLVEVAKGNDTRGAESGNQIVHLNAFEQDGAGYVAKDSECGNMERDANTKRRKRGNSNADDRILIETEISLIPYLFARHKASKGHSPRSAPLISRVPEGFDSPPFVIAANDPTGAPDIPPEEGRGDDFQPFNLEYRDFQINPLPQQPLELFQLFVPISLVQSWVGYTDDWAFFCANNGVKDSWNTPLSDHSRLHAWEGISTATAYVWLGILIYLGIHREISLEDHWKAPSLGDQRPLHPFTKFMPLRKFELITRYFRTFDHTNLDVSDERDLPKTFQAAEEWSKHIQRVSIELYLPGTNLTVDECMVPFTGRSKETTLIKGKPTPVGFKIWVIAQQGYFLQWLWHVKASPVVPATVKLEILKPYGKKGKLQTEIPLSNTQSVVVHLLKRLSTPIHHIFTDNLFSSPQLFRLLQQLGYGATGTARPNCGITAAMKQIKETGKLPDGKPLLYNKVLQVAWKDSSVVLFLSTTHSVTPLNRTLKERKLPAKRGTKAEAQRLKEVFNGDQSRIIPIPSIAAQYNDEMNHVDRDDQIRSYTSYQHRFRRGPWQALLWSFLLDVALANSFILQKKTRQPHWKPYSTLRAWKECIYNAIFNKYGTDSHTRKRYRTGKEEDSEDLQARQNHLKRDINHIFRGRNSSSPCLACKGLRQGQPRPAKKGKKGGPLQLISGNARGRVSRYGCKVWMEVPVVTVILIGPSPLW</sequence>
<feature type="transmembrane region" description="Helical" evidence="2">
    <location>
        <begin position="197"/>
        <end position="217"/>
    </location>
</feature>
<dbReference type="InterPro" id="IPR056120">
    <property type="entry name" value="DUF7703"/>
</dbReference>
<dbReference type="OrthoDB" id="405906at2759"/>
<dbReference type="PANTHER" id="PTHR37013:SF3">
    <property type="entry name" value="INTEGRAL MEMBRANE PROTEIN (AFU_ORTHOLOGUE AFUA_1G05950)"/>
    <property type="match status" value="1"/>
</dbReference>
<evidence type="ECO:0000256" key="2">
    <source>
        <dbReference type="SAM" id="Phobius"/>
    </source>
</evidence>
<feature type="transmembrane region" description="Helical" evidence="2">
    <location>
        <begin position="76"/>
        <end position="99"/>
    </location>
</feature>